<dbReference type="SUPFAM" id="SSF48726">
    <property type="entry name" value="Immunoglobulin"/>
    <property type="match status" value="1"/>
</dbReference>
<dbReference type="InterPro" id="IPR013783">
    <property type="entry name" value="Ig-like_fold"/>
</dbReference>
<dbReference type="InterPro" id="IPR050671">
    <property type="entry name" value="CD300_family_receptors"/>
</dbReference>
<protein>
    <recommendedName>
        <fullName evidence="5">Immunoglobulin domain-containing protein</fullName>
    </recommendedName>
</protein>
<keyword evidence="4" id="KW-0732">Signal</keyword>
<evidence type="ECO:0000313" key="7">
    <source>
        <dbReference type="Proteomes" id="UP001444071"/>
    </source>
</evidence>
<evidence type="ECO:0000256" key="3">
    <source>
        <dbReference type="ARBA" id="ARBA00023136"/>
    </source>
</evidence>
<dbReference type="Gene3D" id="2.60.40.10">
    <property type="entry name" value="Immunoglobulins"/>
    <property type="match status" value="1"/>
</dbReference>
<keyword evidence="2" id="KW-0812">Transmembrane</keyword>
<dbReference type="PANTHER" id="PTHR11860">
    <property type="entry name" value="POLYMERIC-IMMUNOGLOBULIN RECEPTOR"/>
    <property type="match status" value="1"/>
</dbReference>
<dbReference type="InterPro" id="IPR013106">
    <property type="entry name" value="Ig_V-set"/>
</dbReference>
<dbReference type="Proteomes" id="UP001444071">
    <property type="component" value="Unassembled WGS sequence"/>
</dbReference>
<comment type="caution">
    <text evidence="6">The sequence shown here is derived from an EMBL/GenBank/DDBJ whole genome shotgun (WGS) entry which is preliminary data.</text>
</comment>
<comment type="subcellular location">
    <subcellularLocation>
        <location evidence="1">Membrane</location>
    </subcellularLocation>
</comment>
<reference evidence="6 7" key="1">
    <citation type="submission" date="2021-06" db="EMBL/GenBank/DDBJ databases">
        <authorList>
            <person name="Palmer J.M."/>
        </authorList>
    </citation>
    <scope>NUCLEOTIDE SEQUENCE [LARGE SCALE GENOMIC DNA]</scope>
    <source>
        <strain evidence="6 7">XR_2019</strain>
        <tissue evidence="6">Muscle</tissue>
    </source>
</reference>
<dbReference type="EMBL" id="JAHRIM010004603">
    <property type="protein sequence ID" value="MEQ2259606.1"/>
    <property type="molecule type" value="Genomic_DNA"/>
</dbReference>
<gene>
    <name evidence="6" type="ORF">XENORESO_014534</name>
</gene>
<evidence type="ECO:0000256" key="4">
    <source>
        <dbReference type="SAM" id="SignalP"/>
    </source>
</evidence>
<accession>A0ABV0VQU1</accession>
<dbReference type="InterPro" id="IPR003599">
    <property type="entry name" value="Ig_sub"/>
</dbReference>
<dbReference type="Pfam" id="PF07686">
    <property type="entry name" value="V-set"/>
    <property type="match status" value="1"/>
</dbReference>
<evidence type="ECO:0000259" key="5">
    <source>
        <dbReference type="SMART" id="SM00409"/>
    </source>
</evidence>
<feature type="non-terminal residue" evidence="6">
    <location>
        <position position="121"/>
    </location>
</feature>
<feature type="chain" id="PRO_5045806886" description="Immunoglobulin domain-containing protein" evidence="4">
    <location>
        <begin position="21"/>
        <end position="121"/>
    </location>
</feature>
<evidence type="ECO:0000313" key="6">
    <source>
        <dbReference type="EMBL" id="MEQ2259606.1"/>
    </source>
</evidence>
<dbReference type="PANTHER" id="PTHR11860:SF118">
    <property type="entry name" value="CMRF35-LIKE MOLECULE 3-RELATED"/>
    <property type="match status" value="1"/>
</dbReference>
<organism evidence="6 7">
    <name type="scientific">Xenotaenia resolanae</name>
    <dbReference type="NCBI Taxonomy" id="208358"/>
    <lineage>
        <taxon>Eukaryota</taxon>
        <taxon>Metazoa</taxon>
        <taxon>Chordata</taxon>
        <taxon>Craniata</taxon>
        <taxon>Vertebrata</taxon>
        <taxon>Euteleostomi</taxon>
        <taxon>Actinopterygii</taxon>
        <taxon>Neopterygii</taxon>
        <taxon>Teleostei</taxon>
        <taxon>Neoteleostei</taxon>
        <taxon>Acanthomorphata</taxon>
        <taxon>Ovalentaria</taxon>
        <taxon>Atherinomorphae</taxon>
        <taxon>Cyprinodontiformes</taxon>
        <taxon>Goodeidae</taxon>
        <taxon>Xenotaenia</taxon>
    </lineage>
</organism>
<evidence type="ECO:0000256" key="1">
    <source>
        <dbReference type="ARBA" id="ARBA00004370"/>
    </source>
</evidence>
<dbReference type="SMART" id="SM00409">
    <property type="entry name" value="IG"/>
    <property type="match status" value="1"/>
</dbReference>
<proteinExistence type="predicted"/>
<dbReference type="InterPro" id="IPR036179">
    <property type="entry name" value="Ig-like_dom_sf"/>
</dbReference>
<evidence type="ECO:0000256" key="2">
    <source>
        <dbReference type="ARBA" id="ARBA00022692"/>
    </source>
</evidence>
<feature type="domain" description="Immunoglobulin" evidence="5">
    <location>
        <begin position="24"/>
        <end position="120"/>
    </location>
</feature>
<name>A0ABV0VQU1_9TELE</name>
<keyword evidence="3" id="KW-0472">Membrane</keyword>
<feature type="signal peptide" evidence="4">
    <location>
        <begin position="1"/>
        <end position="20"/>
    </location>
</feature>
<keyword evidence="7" id="KW-1185">Reference proteome</keyword>
<sequence length="121" mass="13851">MWSCQHVLFIICTVLNCVSGAASLIHVFGYEGKEVKISCPYIKGYESYEKYLCKNGCGYRDVLITTLQRNTSKYLIYDDTKKTIITVTISDLRSHDAGKYWCGVSRLSKDLYTEVKLEVKK</sequence>